<dbReference type="InterPro" id="IPR012550">
    <property type="entry name" value="DUF1706"/>
</dbReference>
<dbReference type="EMBL" id="JRVJ01000004">
    <property type="protein sequence ID" value="KGM18932.1"/>
    <property type="molecule type" value="Genomic_DNA"/>
</dbReference>
<dbReference type="RefSeq" id="WP_035113711.1">
    <property type="nucleotide sequence ID" value="NZ_CP047046.1"/>
</dbReference>
<dbReference type="SUPFAM" id="SSF109854">
    <property type="entry name" value="DinB/YfiT-like putative metalloenzymes"/>
    <property type="match status" value="1"/>
</dbReference>
<keyword evidence="2" id="KW-1185">Reference proteome</keyword>
<dbReference type="PIRSF" id="PIRSF031551">
    <property type="entry name" value="DUF1706"/>
    <property type="match status" value="1"/>
</dbReference>
<dbReference type="AlphaFoldDB" id="A0A0A2DMF6"/>
<reference evidence="1 2" key="1">
    <citation type="submission" date="2014-10" db="EMBL/GenBank/DDBJ databases">
        <title>Whole Genome sequence of Corynebacterium auriscanis strain CIP 106629.</title>
        <authorList>
            <person name="Hassan S.S."/>
            <person name="Jamal S.B."/>
            <person name="Tiwari S."/>
            <person name="Oliveira L.D.C."/>
            <person name="Souza F."/>
            <person name="Mariano D.C."/>
            <person name="Almeida S."/>
            <person name="Dorella F."/>
            <person name="Pereira F."/>
            <person name="Carvalho A."/>
            <person name="Leal C.A."/>
            <person name="Soares S.D.C."/>
            <person name="Figueiredo H.C."/>
            <person name="Silva A."/>
            <person name="Azevedo V.A."/>
        </authorList>
    </citation>
    <scope>NUCLEOTIDE SEQUENCE [LARGE SCALE GENOMIC DNA]</scope>
    <source>
        <strain evidence="1 2">CIP 106629</strain>
    </source>
</reference>
<comment type="caution">
    <text evidence="1">The sequence shown here is derived from an EMBL/GenBank/DDBJ whole genome shotgun (WGS) entry which is preliminary data.</text>
</comment>
<name>A0A0A2DMF6_9CORY</name>
<dbReference type="Gene3D" id="1.20.120.450">
    <property type="entry name" value="dinb family like domain"/>
    <property type="match status" value="1"/>
</dbReference>
<dbReference type="PANTHER" id="PTHR40658:SF4">
    <property type="entry name" value="HYPOTHETICAL CYTOSOLIC PROTEIN"/>
    <property type="match status" value="1"/>
</dbReference>
<dbReference type="InterPro" id="IPR034660">
    <property type="entry name" value="DinB/YfiT-like"/>
</dbReference>
<dbReference type="Pfam" id="PF08020">
    <property type="entry name" value="DUF1706"/>
    <property type="match status" value="1"/>
</dbReference>
<sequence>MARPRSKDELLAASTMQFDKLVALVESLPPAAREASFPSVLTDREPEAHWRRDKNCKDVLVHLYEWQQLWLTWINDNLAGKDRPFLPSPYTWSNYAPMNEGFRDKHHPTTYGQALELLKKSHEQILARIQPFSDEELFTKKHFAFTGTTSLGSYAVSATSSHYEWACKKIHLYKKALKQSTL</sequence>
<evidence type="ECO:0000313" key="1">
    <source>
        <dbReference type="EMBL" id="KGM18932.1"/>
    </source>
</evidence>
<accession>A0A0A2DMF6</accession>
<evidence type="ECO:0008006" key="3">
    <source>
        <dbReference type="Google" id="ProtNLM"/>
    </source>
</evidence>
<organism evidence="1 2">
    <name type="scientific">Corynebacterium auriscanis</name>
    <dbReference type="NCBI Taxonomy" id="99807"/>
    <lineage>
        <taxon>Bacteria</taxon>
        <taxon>Bacillati</taxon>
        <taxon>Actinomycetota</taxon>
        <taxon>Actinomycetes</taxon>
        <taxon>Mycobacteriales</taxon>
        <taxon>Corynebacteriaceae</taxon>
        <taxon>Corynebacterium</taxon>
    </lineage>
</organism>
<dbReference type="PANTHER" id="PTHR40658">
    <property type="match status" value="1"/>
</dbReference>
<gene>
    <name evidence="1" type="ORF">MA47_04915</name>
</gene>
<dbReference type="Proteomes" id="UP000030145">
    <property type="component" value="Unassembled WGS sequence"/>
</dbReference>
<protein>
    <recommendedName>
        <fullName evidence="3">ClbS/DfsB family four-helix bundle protein</fullName>
    </recommendedName>
</protein>
<evidence type="ECO:0000313" key="2">
    <source>
        <dbReference type="Proteomes" id="UP000030145"/>
    </source>
</evidence>
<proteinExistence type="predicted"/>
<dbReference type="GeneID" id="300553544"/>